<dbReference type="InParanoid" id="A0A200QN40"/>
<dbReference type="FunCoup" id="A0A200QN40">
    <property type="interactions" value="1824"/>
</dbReference>
<dbReference type="PANTHER" id="PTHR36020:SF1">
    <property type="entry name" value="TRANSMEMBRANE PROTEIN"/>
    <property type="match status" value="1"/>
</dbReference>
<protein>
    <recommendedName>
        <fullName evidence="3">Transmembrane protein</fullName>
    </recommendedName>
</protein>
<evidence type="ECO:0000313" key="2">
    <source>
        <dbReference type="Proteomes" id="UP000195402"/>
    </source>
</evidence>
<dbReference type="OrthoDB" id="1908857at2759"/>
<proteinExistence type="predicted"/>
<sequence length="655" mass="71064">MDTGFISFLQNLWPFSSRKLDDLKLSDQIVGKLSIPDQTKQFVFVIREPESQSIIYILATQNLSEQSAIDAEFLIKEIRPDAVIAQVACSALTEVQEDEKNNSRENCDDNDQVNVVPTSSFGVIKGCFINKINKDKYESLAGNEVLKEIFGIGFYGHFLAAEKAAKEVGSSILLLYDNGNVRANSVWRSIFGMLEGSFINKNNKDKYESLAGGEFVNNFQALGSSSLVPQKMGSLALPSLKRLCLTNDLHSQMVKSLVSHSVSKLGSGSVSVSDRLGDSQPKCDYQAPSYAQTVYLLLNDLHDIFADLPSIGRAFAYAQKMLYKVDRGETVETQLLSEVCAFRIAIEGMRIGLNSAGRCPTNKMGNQISSNSGFSELSTEDKFHALFAKALRSQTKKFKSVVAIVDASSLAGLRKHWNIPLPPEVEESIDQFFTAHDENLASENVDRKGILSNKPVVAVGAGATAVLGASSLSKLGSASTFMKFVAFKVPVSLKLTLAQSQKAVAIALSKILGPSKVVIPGIGSSGVKTTSIMKATGSAEKIRTVAHSVITYAERTSISTMRTVFYEIMRKRRVRPIGFMPWATFGCSVATCIGLLKYGDGIECAVESVPAAPRIASLGRGLQSLHQASRVVSDSPNIREAIGSLLYSSKKVKVQ</sequence>
<accession>A0A200QN40</accession>
<dbReference type="Proteomes" id="UP000195402">
    <property type="component" value="Unassembled WGS sequence"/>
</dbReference>
<reference evidence="1 2" key="1">
    <citation type="journal article" date="2017" name="Mol. Plant">
        <title>The Genome of Medicinal Plant Macleaya cordata Provides New Insights into Benzylisoquinoline Alkaloids Metabolism.</title>
        <authorList>
            <person name="Liu X."/>
            <person name="Liu Y."/>
            <person name="Huang P."/>
            <person name="Ma Y."/>
            <person name="Qing Z."/>
            <person name="Tang Q."/>
            <person name="Cao H."/>
            <person name="Cheng P."/>
            <person name="Zheng Y."/>
            <person name="Yuan Z."/>
            <person name="Zhou Y."/>
            <person name="Liu J."/>
            <person name="Tang Z."/>
            <person name="Zhuo Y."/>
            <person name="Zhang Y."/>
            <person name="Yu L."/>
            <person name="Huang J."/>
            <person name="Yang P."/>
            <person name="Peng Q."/>
            <person name="Zhang J."/>
            <person name="Jiang W."/>
            <person name="Zhang Z."/>
            <person name="Lin K."/>
            <person name="Ro D.K."/>
            <person name="Chen X."/>
            <person name="Xiong X."/>
            <person name="Shang Y."/>
            <person name="Huang S."/>
            <person name="Zeng J."/>
        </authorList>
    </citation>
    <scope>NUCLEOTIDE SEQUENCE [LARGE SCALE GENOMIC DNA]</scope>
    <source>
        <strain evidence="2">cv. BLH2017</strain>
        <tissue evidence="1">Root</tissue>
    </source>
</reference>
<evidence type="ECO:0008006" key="3">
    <source>
        <dbReference type="Google" id="ProtNLM"/>
    </source>
</evidence>
<dbReference type="EMBL" id="MVGT01001489">
    <property type="protein sequence ID" value="OVA11886.1"/>
    <property type="molecule type" value="Genomic_DNA"/>
</dbReference>
<dbReference type="AlphaFoldDB" id="A0A200QN40"/>
<dbReference type="PANTHER" id="PTHR36020">
    <property type="entry name" value="TRANSMEMBRANE PROTEIN"/>
    <property type="match status" value="1"/>
</dbReference>
<keyword evidence="2" id="KW-1185">Reference proteome</keyword>
<gene>
    <name evidence="1" type="ORF">BVC80_747g7</name>
</gene>
<organism evidence="1 2">
    <name type="scientific">Macleaya cordata</name>
    <name type="common">Five-seeded plume-poppy</name>
    <name type="synonym">Bocconia cordata</name>
    <dbReference type="NCBI Taxonomy" id="56857"/>
    <lineage>
        <taxon>Eukaryota</taxon>
        <taxon>Viridiplantae</taxon>
        <taxon>Streptophyta</taxon>
        <taxon>Embryophyta</taxon>
        <taxon>Tracheophyta</taxon>
        <taxon>Spermatophyta</taxon>
        <taxon>Magnoliopsida</taxon>
        <taxon>Ranunculales</taxon>
        <taxon>Papaveraceae</taxon>
        <taxon>Papaveroideae</taxon>
        <taxon>Macleaya</taxon>
    </lineage>
</organism>
<dbReference type="OMA" id="QKMLYDV"/>
<name>A0A200QN40_MACCD</name>
<evidence type="ECO:0000313" key="1">
    <source>
        <dbReference type="EMBL" id="OVA11886.1"/>
    </source>
</evidence>
<dbReference type="STRING" id="56857.A0A200QN40"/>
<comment type="caution">
    <text evidence="1">The sequence shown here is derived from an EMBL/GenBank/DDBJ whole genome shotgun (WGS) entry which is preliminary data.</text>
</comment>